<evidence type="ECO:0000256" key="1">
    <source>
        <dbReference type="ARBA" id="ARBA00010211"/>
    </source>
</evidence>
<dbReference type="AlphaFoldDB" id="A0A072PMX7"/>
<organism evidence="5 6">
    <name type="scientific">Exophiala aquamarina CBS 119918</name>
    <dbReference type="NCBI Taxonomy" id="1182545"/>
    <lineage>
        <taxon>Eukaryota</taxon>
        <taxon>Fungi</taxon>
        <taxon>Dikarya</taxon>
        <taxon>Ascomycota</taxon>
        <taxon>Pezizomycotina</taxon>
        <taxon>Eurotiomycetes</taxon>
        <taxon>Chaetothyriomycetidae</taxon>
        <taxon>Chaetothyriales</taxon>
        <taxon>Herpotrichiellaceae</taxon>
        <taxon>Exophiala</taxon>
    </lineage>
</organism>
<dbReference type="InterPro" id="IPR011234">
    <property type="entry name" value="Fumarylacetoacetase-like_C"/>
</dbReference>
<sequence>MTIDAFVRFTTPSGNIHYGSVTLQQLTTPLQGQYVTVLSGTPLAGFQDSEEKQQVDKVRHGSLGRDTVVLGDVLSPIESTPLIICIGLNYKRHAEEGKNTIPDYPVVFTKPPDALAGPYDTIPVHPSAQSLLDYEGELTVIIGRDAKNVSATEALSYVLGYSSGNDVSARNFQIKSASGGQFCYAKSFDRFAPIGPVVVLAHKVPNPQDLQLWTKINGQLRQQTNTDDMIWTVAQIIEHLSRGTTLRRGTVIMTGTPSGVGCFMEPRGLIHNGDVIEVGIDGLGSLANRFNFEESRIPSGNL</sequence>
<evidence type="ECO:0000259" key="3">
    <source>
        <dbReference type="Pfam" id="PF01557"/>
    </source>
</evidence>
<dbReference type="GeneID" id="25277194"/>
<dbReference type="EMBL" id="AMGV01000002">
    <property type="protein sequence ID" value="KEF60688.1"/>
    <property type="molecule type" value="Genomic_DNA"/>
</dbReference>
<accession>A0A072PMX7</accession>
<feature type="domain" description="Rv2993c-like N-terminal" evidence="4">
    <location>
        <begin position="6"/>
        <end position="59"/>
    </location>
</feature>
<keyword evidence="2" id="KW-0479">Metal-binding</keyword>
<protein>
    <submittedName>
        <fullName evidence="5">Uncharacterized protein</fullName>
    </submittedName>
</protein>
<dbReference type="HOGENOM" id="CLU_028458_2_1_1"/>
<comment type="caution">
    <text evidence="5">The sequence shown here is derived from an EMBL/GenBank/DDBJ whole genome shotgun (WGS) entry which is preliminary data.</text>
</comment>
<dbReference type="PANTHER" id="PTHR11820">
    <property type="entry name" value="ACYLPYRUVASE"/>
    <property type="match status" value="1"/>
</dbReference>
<evidence type="ECO:0000313" key="6">
    <source>
        <dbReference type="Proteomes" id="UP000027920"/>
    </source>
</evidence>
<dbReference type="GO" id="GO:0050163">
    <property type="term" value="F:oxaloacetate tautomerase activity"/>
    <property type="evidence" value="ECO:0007669"/>
    <property type="project" value="UniProtKB-ARBA"/>
</dbReference>
<dbReference type="InterPro" id="IPR036663">
    <property type="entry name" value="Fumarylacetoacetase_C_sf"/>
</dbReference>
<dbReference type="RefSeq" id="XP_013263278.1">
    <property type="nucleotide sequence ID" value="XM_013407824.1"/>
</dbReference>
<dbReference type="InterPro" id="IPR018833">
    <property type="entry name" value="Rv2993c-like_N"/>
</dbReference>
<dbReference type="Pfam" id="PF01557">
    <property type="entry name" value="FAA_hydrolase"/>
    <property type="match status" value="1"/>
</dbReference>
<name>A0A072PMX7_9EURO</name>
<dbReference type="OrthoDB" id="411064at2759"/>
<dbReference type="GO" id="GO:0046872">
    <property type="term" value="F:metal ion binding"/>
    <property type="evidence" value="ECO:0007669"/>
    <property type="project" value="UniProtKB-KW"/>
</dbReference>
<dbReference type="SUPFAM" id="SSF56529">
    <property type="entry name" value="FAH"/>
    <property type="match status" value="1"/>
</dbReference>
<dbReference type="FunFam" id="3.90.850.10:FF:000002">
    <property type="entry name" value="2-hydroxyhepta-2,4-diene-1,7-dioate isomerase"/>
    <property type="match status" value="1"/>
</dbReference>
<feature type="domain" description="Fumarylacetoacetase-like C-terminal" evidence="3">
    <location>
        <begin position="83"/>
        <end position="290"/>
    </location>
</feature>
<dbReference type="Pfam" id="PF10370">
    <property type="entry name" value="Rv2993c-like_N"/>
    <property type="match status" value="1"/>
</dbReference>
<gene>
    <name evidence="5" type="ORF">A1O9_02249</name>
</gene>
<dbReference type="GO" id="GO:0018773">
    <property type="term" value="F:acetylpyruvate hydrolase activity"/>
    <property type="evidence" value="ECO:0007669"/>
    <property type="project" value="TreeGrafter"/>
</dbReference>
<dbReference type="STRING" id="1182545.A0A072PMX7"/>
<comment type="similarity">
    <text evidence="1">Belongs to the FAH family.</text>
</comment>
<evidence type="ECO:0000313" key="5">
    <source>
        <dbReference type="EMBL" id="KEF60688.1"/>
    </source>
</evidence>
<dbReference type="GO" id="GO:0006107">
    <property type="term" value="P:oxaloacetate metabolic process"/>
    <property type="evidence" value="ECO:0007669"/>
    <property type="project" value="UniProtKB-ARBA"/>
</dbReference>
<evidence type="ECO:0000259" key="4">
    <source>
        <dbReference type="Pfam" id="PF10370"/>
    </source>
</evidence>
<proteinExistence type="inferred from homology"/>
<dbReference type="Gene3D" id="3.90.850.10">
    <property type="entry name" value="Fumarylacetoacetase-like, C-terminal domain"/>
    <property type="match status" value="1"/>
</dbReference>
<reference evidence="5 6" key="1">
    <citation type="submission" date="2013-03" db="EMBL/GenBank/DDBJ databases">
        <title>The Genome Sequence of Exophiala aquamarina CBS 119918.</title>
        <authorList>
            <consortium name="The Broad Institute Genomics Platform"/>
            <person name="Cuomo C."/>
            <person name="de Hoog S."/>
            <person name="Gorbushina A."/>
            <person name="Walker B."/>
            <person name="Young S.K."/>
            <person name="Zeng Q."/>
            <person name="Gargeya S."/>
            <person name="Fitzgerald M."/>
            <person name="Haas B."/>
            <person name="Abouelleil A."/>
            <person name="Allen A.W."/>
            <person name="Alvarado L."/>
            <person name="Arachchi H.M."/>
            <person name="Berlin A.M."/>
            <person name="Chapman S.B."/>
            <person name="Gainer-Dewar J."/>
            <person name="Goldberg J."/>
            <person name="Griggs A."/>
            <person name="Gujja S."/>
            <person name="Hansen M."/>
            <person name="Howarth C."/>
            <person name="Imamovic A."/>
            <person name="Ireland A."/>
            <person name="Larimer J."/>
            <person name="McCowan C."/>
            <person name="Murphy C."/>
            <person name="Pearson M."/>
            <person name="Poon T.W."/>
            <person name="Priest M."/>
            <person name="Roberts A."/>
            <person name="Saif S."/>
            <person name="Shea T."/>
            <person name="Sisk P."/>
            <person name="Sykes S."/>
            <person name="Wortman J."/>
            <person name="Nusbaum C."/>
            <person name="Birren B."/>
        </authorList>
    </citation>
    <scope>NUCLEOTIDE SEQUENCE [LARGE SCALE GENOMIC DNA]</scope>
    <source>
        <strain evidence="5 6">CBS 119918</strain>
    </source>
</reference>
<evidence type="ECO:0000256" key="2">
    <source>
        <dbReference type="ARBA" id="ARBA00022723"/>
    </source>
</evidence>
<keyword evidence="6" id="KW-1185">Reference proteome</keyword>
<dbReference type="VEuPathDB" id="FungiDB:A1O9_02249"/>
<dbReference type="PANTHER" id="PTHR11820:SF7">
    <property type="entry name" value="ACYLPYRUVASE FAHD1, MITOCHONDRIAL"/>
    <property type="match status" value="1"/>
</dbReference>
<dbReference type="Proteomes" id="UP000027920">
    <property type="component" value="Unassembled WGS sequence"/>
</dbReference>